<evidence type="ECO:0000256" key="2">
    <source>
        <dbReference type="ARBA" id="ARBA00022448"/>
    </source>
</evidence>
<feature type="region of interest" description="Disordered" evidence="8">
    <location>
        <begin position="36"/>
        <end position="71"/>
    </location>
</feature>
<comment type="caution">
    <text evidence="10">The sequence shown here is derived from an EMBL/GenBank/DDBJ whole genome shotgun (WGS) entry which is preliminary data.</text>
</comment>
<evidence type="ECO:0000256" key="8">
    <source>
        <dbReference type="SAM" id="MobiDB-lite"/>
    </source>
</evidence>
<accession>A0A936NE83</accession>
<dbReference type="EMBL" id="JADJZA010000007">
    <property type="protein sequence ID" value="MBK9297411.1"/>
    <property type="molecule type" value="Genomic_DNA"/>
</dbReference>
<evidence type="ECO:0000313" key="10">
    <source>
        <dbReference type="EMBL" id="MBK9297411.1"/>
    </source>
</evidence>
<keyword evidence="2" id="KW-0813">Transport</keyword>
<dbReference type="Pfam" id="PF02416">
    <property type="entry name" value="TatA_B_E"/>
    <property type="match status" value="1"/>
</dbReference>
<evidence type="ECO:0000256" key="1">
    <source>
        <dbReference type="ARBA" id="ARBA00004167"/>
    </source>
</evidence>
<reference evidence="10 11" key="1">
    <citation type="submission" date="2020-10" db="EMBL/GenBank/DDBJ databases">
        <title>Connecting structure to function with the recovery of over 1000 high-quality activated sludge metagenome-assembled genomes encoding full-length rRNA genes using long-read sequencing.</title>
        <authorList>
            <person name="Singleton C.M."/>
            <person name="Petriglieri F."/>
            <person name="Kristensen J.M."/>
            <person name="Kirkegaard R.H."/>
            <person name="Michaelsen T.Y."/>
            <person name="Andersen M.H."/>
            <person name="Karst S.M."/>
            <person name="Dueholm M.S."/>
            <person name="Nielsen P.H."/>
            <person name="Albertsen M."/>
        </authorList>
    </citation>
    <scope>NUCLEOTIDE SEQUENCE [LARGE SCALE GENOMIC DNA]</scope>
    <source>
        <strain evidence="10">Lyne_18-Q3-R50-59_MAXAC.006</strain>
    </source>
</reference>
<keyword evidence="4" id="KW-0653">Protein transport</keyword>
<evidence type="ECO:0000256" key="4">
    <source>
        <dbReference type="ARBA" id="ARBA00022927"/>
    </source>
</evidence>
<gene>
    <name evidence="10" type="ORF">IPN02_11380</name>
</gene>
<organism evidence="10 11">
    <name type="scientific">Candidatus Neomicrothrix subdominans</name>
    <dbReference type="NCBI Taxonomy" id="2954438"/>
    <lineage>
        <taxon>Bacteria</taxon>
        <taxon>Bacillati</taxon>
        <taxon>Actinomycetota</taxon>
        <taxon>Acidimicrobiia</taxon>
        <taxon>Acidimicrobiales</taxon>
        <taxon>Microthrixaceae</taxon>
        <taxon>Candidatus Neomicrothrix</taxon>
    </lineage>
</organism>
<sequence>MGNEWIFVILIALVVIGGSQIPKLARNLGRAQNEFKAGLEEGKASTPPPDPAQPTQAPTPPAAKRDEPTVD</sequence>
<dbReference type="Gene3D" id="1.20.5.3310">
    <property type="match status" value="1"/>
</dbReference>
<keyword evidence="3 9" id="KW-0812">Transmembrane</keyword>
<protein>
    <submittedName>
        <fullName evidence="10">Twin-arginine translocase TatA/TatE family subunit</fullName>
    </submittedName>
</protein>
<comment type="subcellular location">
    <subcellularLocation>
        <location evidence="1">Membrane</location>
        <topology evidence="1">Single-pass membrane protein</topology>
    </subcellularLocation>
</comment>
<keyword evidence="7 9" id="KW-0472">Membrane</keyword>
<keyword evidence="5 9" id="KW-1133">Transmembrane helix</keyword>
<dbReference type="InterPro" id="IPR003369">
    <property type="entry name" value="TatA/B/E"/>
</dbReference>
<evidence type="ECO:0000256" key="3">
    <source>
        <dbReference type="ARBA" id="ARBA00022692"/>
    </source>
</evidence>
<evidence type="ECO:0000256" key="7">
    <source>
        <dbReference type="ARBA" id="ARBA00023136"/>
    </source>
</evidence>
<keyword evidence="6" id="KW-0811">Translocation</keyword>
<dbReference type="Proteomes" id="UP000727993">
    <property type="component" value="Unassembled WGS sequence"/>
</dbReference>
<evidence type="ECO:0000256" key="9">
    <source>
        <dbReference type="SAM" id="Phobius"/>
    </source>
</evidence>
<evidence type="ECO:0000313" key="11">
    <source>
        <dbReference type="Proteomes" id="UP000727993"/>
    </source>
</evidence>
<evidence type="ECO:0000256" key="5">
    <source>
        <dbReference type="ARBA" id="ARBA00022989"/>
    </source>
</evidence>
<feature type="compositionally biased region" description="Pro residues" evidence="8">
    <location>
        <begin position="46"/>
        <end position="61"/>
    </location>
</feature>
<dbReference type="GO" id="GO:0015031">
    <property type="term" value="P:protein transport"/>
    <property type="evidence" value="ECO:0007669"/>
    <property type="project" value="UniProtKB-KW"/>
</dbReference>
<dbReference type="AlphaFoldDB" id="A0A936NE83"/>
<evidence type="ECO:0000256" key="6">
    <source>
        <dbReference type="ARBA" id="ARBA00023010"/>
    </source>
</evidence>
<feature type="transmembrane region" description="Helical" evidence="9">
    <location>
        <begin position="6"/>
        <end position="25"/>
    </location>
</feature>
<dbReference type="GO" id="GO:0016020">
    <property type="term" value="C:membrane"/>
    <property type="evidence" value="ECO:0007669"/>
    <property type="project" value="UniProtKB-ARBA"/>
</dbReference>
<proteinExistence type="predicted"/>
<name>A0A936NE83_9ACTN</name>